<evidence type="ECO:0000313" key="1">
    <source>
        <dbReference type="EMBL" id="CDX60589.1"/>
    </source>
</evidence>
<name>A0A090GA04_MESPL</name>
<gene>
    <name evidence="1" type="ORF">MPL3365_40061</name>
</gene>
<evidence type="ECO:0000313" key="2">
    <source>
        <dbReference type="Proteomes" id="UP000046122"/>
    </source>
</evidence>
<dbReference type="Proteomes" id="UP000046122">
    <property type="component" value="Unassembled WGS sequence"/>
</dbReference>
<reference evidence="1 2" key="1">
    <citation type="submission" date="2014-08" db="EMBL/GenBank/DDBJ databases">
        <authorList>
            <person name="Moulin Lionel"/>
        </authorList>
    </citation>
    <scope>NUCLEOTIDE SEQUENCE [LARGE SCALE GENOMIC DNA]</scope>
</reference>
<accession>A0A090GA04</accession>
<organism evidence="1 2">
    <name type="scientific">Mesorhizobium plurifarium</name>
    <dbReference type="NCBI Taxonomy" id="69974"/>
    <lineage>
        <taxon>Bacteria</taxon>
        <taxon>Pseudomonadati</taxon>
        <taxon>Pseudomonadota</taxon>
        <taxon>Alphaproteobacteria</taxon>
        <taxon>Hyphomicrobiales</taxon>
        <taxon>Phyllobacteriaceae</taxon>
        <taxon>Mesorhizobium</taxon>
    </lineage>
</organism>
<dbReference type="EMBL" id="CCNE01000034">
    <property type="protein sequence ID" value="CDX60589.1"/>
    <property type="molecule type" value="Genomic_DNA"/>
</dbReference>
<proteinExistence type="predicted"/>
<dbReference type="AlphaFoldDB" id="A0A090GA04"/>
<protein>
    <submittedName>
        <fullName evidence="1">Uncharacterized protein</fullName>
    </submittedName>
</protein>
<sequence>MNGNSVRAPGRFLPWRKLSQFGPNQGAIALDGYWRFGQYSRRIHRGRFLNPIEVLPSPHACRDPQGPRVRRR</sequence>